<proteinExistence type="predicted"/>
<accession>A0ACC2VIJ4</accession>
<evidence type="ECO:0000313" key="1">
    <source>
        <dbReference type="EMBL" id="KAJ9098715.1"/>
    </source>
</evidence>
<evidence type="ECO:0000313" key="2">
    <source>
        <dbReference type="Proteomes" id="UP001227268"/>
    </source>
</evidence>
<name>A0ACC2VIJ4_9TREE</name>
<dbReference type="EMBL" id="JASBWT010000014">
    <property type="protein sequence ID" value="KAJ9098715.1"/>
    <property type="molecule type" value="Genomic_DNA"/>
</dbReference>
<sequence>MPSSSYRPMTVIVAATMKNGIGLNGGLPWRLPGEMKYFARVTTGENLDSEECNAVVMGRKTWDGIPEKFRPLRNRQNLIVSRNPDGFDLSPSVPKLSVSKHSSVTHALASLPERYTRPTPQSNGKDTSRSSRVFLIGGSQIYAQCLEEAKSKEPLVDRILLTRVLEPAFDECDVFLSDFAQQQTKKISGGREGKAWTQSEHRELVDWVGWDVPEGVVEEKGVKYRYEMWVRL</sequence>
<organism evidence="1 2">
    <name type="scientific">Naganishia friedmannii</name>
    <dbReference type="NCBI Taxonomy" id="89922"/>
    <lineage>
        <taxon>Eukaryota</taxon>
        <taxon>Fungi</taxon>
        <taxon>Dikarya</taxon>
        <taxon>Basidiomycota</taxon>
        <taxon>Agaricomycotina</taxon>
        <taxon>Tremellomycetes</taxon>
        <taxon>Filobasidiales</taxon>
        <taxon>Filobasidiaceae</taxon>
        <taxon>Naganishia</taxon>
    </lineage>
</organism>
<dbReference type="Proteomes" id="UP001227268">
    <property type="component" value="Unassembled WGS sequence"/>
</dbReference>
<protein>
    <submittedName>
        <fullName evidence="1">Uncharacterized protein</fullName>
    </submittedName>
</protein>
<gene>
    <name evidence="1" type="ORF">QFC21_004363</name>
</gene>
<comment type="caution">
    <text evidence="1">The sequence shown here is derived from an EMBL/GenBank/DDBJ whole genome shotgun (WGS) entry which is preliminary data.</text>
</comment>
<reference evidence="1" key="1">
    <citation type="submission" date="2023-04" db="EMBL/GenBank/DDBJ databases">
        <title>Draft Genome sequencing of Naganishia species isolated from polar environments using Oxford Nanopore Technology.</title>
        <authorList>
            <person name="Leo P."/>
            <person name="Venkateswaran K."/>
        </authorList>
    </citation>
    <scope>NUCLEOTIDE SEQUENCE</scope>
    <source>
        <strain evidence="1">MNA-CCFEE 5423</strain>
    </source>
</reference>
<keyword evidence="2" id="KW-1185">Reference proteome</keyword>